<dbReference type="EMBL" id="JBFCZG010000002">
    <property type="protein sequence ID" value="KAL3425953.1"/>
    <property type="molecule type" value="Genomic_DNA"/>
</dbReference>
<feature type="region of interest" description="Disordered" evidence="1">
    <location>
        <begin position="48"/>
        <end position="77"/>
    </location>
</feature>
<dbReference type="Proteomes" id="UP001629113">
    <property type="component" value="Unassembled WGS sequence"/>
</dbReference>
<keyword evidence="2" id="KW-0472">Membrane</keyword>
<protein>
    <submittedName>
        <fullName evidence="3">Uncharacterized protein</fullName>
    </submittedName>
</protein>
<keyword evidence="4" id="KW-1185">Reference proteome</keyword>
<evidence type="ECO:0000313" key="3">
    <source>
        <dbReference type="EMBL" id="KAL3425953.1"/>
    </source>
</evidence>
<accession>A0ABR4PRI5</accession>
<evidence type="ECO:0000256" key="1">
    <source>
        <dbReference type="SAM" id="MobiDB-lite"/>
    </source>
</evidence>
<keyword evidence="2" id="KW-0812">Transmembrane</keyword>
<proteinExistence type="predicted"/>
<organism evidence="3 4">
    <name type="scientific">Phlyctema vagabunda</name>
    <dbReference type="NCBI Taxonomy" id="108571"/>
    <lineage>
        <taxon>Eukaryota</taxon>
        <taxon>Fungi</taxon>
        <taxon>Dikarya</taxon>
        <taxon>Ascomycota</taxon>
        <taxon>Pezizomycotina</taxon>
        <taxon>Leotiomycetes</taxon>
        <taxon>Helotiales</taxon>
        <taxon>Dermateaceae</taxon>
        <taxon>Phlyctema</taxon>
    </lineage>
</organism>
<reference evidence="3 4" key="1">
    <citation type="submission" date="2024-06" db="EMBL/GenBank/DDBJ databases">
        <title>Complete genome of Phlyctema vagabunda strain 19-DSS-EL-015.</title>
        <authorList>
            <person name="Fiorenzani C."/>
        </authorList>
    </citation>
    <scope>NUCLEOTIDE SEQUENCE [LARGE SCALE GENOMIC DNA]</scope>
    <source>
        <strain evidence="3 4">19-DSS-EL-015</strain>
    </source>
</reference>
<feature type="transmembrane region" description="Helical" evidence="2">
    <location>
        <begin position="79"/>
        <end position="98"/>
    </location>
</feature>
<sequence length="255" mass="28117">MPPVPLPFYAIRQQQSQEEENGRASLALLLPQTIIHHPSSTYTTALTLGAPTSTPTSRPATAALTRRGPADSSSASGPIIGAVMGSILGTLVLITIIYKCCVHSRSATYGLPTAQRRRRHRRGSDSSSSSIGSRSRPFVSGHRGGYLERPKRAHTKRRSSVSSYDDDERGSASKPRDRARWSAQPEMRHGMLGFSLRPQREYRDYGHGHGHSHGHGYVHTSDPASRMATKVRCPPESRKWYGHSFPRPAKWNGDD</sequence>
<evidence type="ECO:0000256" key="2">
    <source>
        <dbReference type="SAM" id="Phobius"/>
    </source>
</evidence>
<feature type="compositionally biased region" description="Low complexity" evidence="1">
    <location>
        <begin position="50"/>
        <end position="67"/>
    </location>
</feature>
<name>A0ABR4PRI5_9HELO</name>
<gene>
    <name evidence="3" type="ORF">PVAG01_02744</name>
</gene>
<keyword evidence="2" id="KW-1133">Transmembrane helix</keyword>
<evidence type="ECO:0000313" key="4">
    <source>
        <dbReference type="Proteomes" id="UP001629113"/>
    </source>
</evidence>
<comment type="caution">
    <text evidence="3">The sequence shown here is derived from an EMBL/GenBank/DDBJ whole genome shotgun (WGS) entry which is preliminary data.</text>
</comment>
<feature type="compositionally biased region" description="Low complexity" evidence="1">
    <location>
        <begin position="125"/>
        <end position="136"/>
    </location>
</feature>
<feature type="region of interest" description="Disordered" evidence="1">
    <location>
        <begin position="112"/>
        <end position="184"/>
    </location>
</feature>
<feature type="compositionally biased region" description="Basic and acidic residues" evidence="1">
    <location>
        <begin position="169"/>
        <end position="180"/>
    </location>
</feature>